<evidence type="ECO:0000256" key="10">
    <source>
        <dbReference type="ARBA" id="ARBA00037564"/>
    </source>
</evidence>
<comment type="subcellular location">
    <subcellularLocation>
        <location evidence="1 12">Mitochondrion inner membrane</location>
        <topology evidence="1 12">Multi-pass membrane protein</topology>
    </subcellularLocation>
</comment>
<evidence type="ECO:0000256" key="2">
    <source>
        <dbReference type="ARBA" id="ARBA00009765"/>
    </source>
</evidence>
<evidence type="ECO:0000256" key="4">
    <source>
        <dbReference type="ARBA" id="ARBA00022692"/>
    </source>
</evidence>
<comment type="function">
    <text evidence="10">Mitochondrial inner membrane magnesium transporter required for mitochondrial magnesium homeostasis. Modulates the conductance of the MRS2 channel. Involved in the splicing of mRNA group II introns in mitochondria by affecting mitochondrial magnesium concentrations, which are critical for group II intron splicing.</text>
</comment>
<keyword evidence="6" id="KW-0809">Transit peptide</keyword>
<dbReference type="CDD" id="cd12823">
    <property type="entry name" value="Mrs2_Mfm1p-like"/>
    <property type="match status" value="1"/>
</dbReference>
<evidence type="ECO:0000256" key="12">
    <source>
        <dbReference type="RuleBase" id="RU366042"/>
    </source>
</evidence>
<protein>
    <recommendedName>
        <fullName evidence="12">Magnesium transporter</fullName>
    </recommendedName>
</protein>
<evidence type="ECO:0000256" key="5">
    <source>
        <dbReference type="ARBA" id="ARBA00022842"/>
    </source>
</evidence>
<dbReference type="InterPro" id="IPR039204">
    <property type="entry name" value="MRS2-like"/>
</dbReference>
<comment type="subunit">
    <text evidence="11">Forms homooligomers. Interacts with MRS2.</text>
</comment>
<keyword evidence="3 12" id="KW-0813">Transport</keyword>
<keyword evidence="12" id="KW-0496">Mitochondrion</keyword>
<keyword evidence="7 12" id="KW-1133">Transmembrane helix</keyword>
<dbReference type="EMBL" id="JAEUBG010004803">
    <property type="protein sequence ID" value="KAH3680049.1"/>
    <property type="molecule type" value="Genomic_DNA"/>
</dbReference>
<comment type="similarity">
    <text evidence="2 12">Belongs to the CorA metal ion transporter (MIT) (TC 1.A.35) family.</text>
</comment>
<evidence type="ECO:0000256" key="9">
    <source>
        <dbReference type="ARBA" id="ARBA00023136"/>
    </source>
</evidence>
<dbReference type="Gene3D" id="1.20.58.340">
    <property type="entry name" value="Magnesium transport protein CorA, transmembrane region"/>
    <property type="match status" value="1"/>
</dbReference>
<keyword evidence="8 12" id="KW-0406">Ion transport</keyword>
<dbReference type="OrthoDB" id="10251508at2759"/>
<gene>
    <name evidence="13" type="ORF">WICPIJ_008430</name>
</gene>
<evidence type="ECO:0000256" key="11">
    <source>
        <dbReference type="ARBA" id="ARBA00038721"/>
    </source>
</evidence>
<proteinExistence type="inferred from homology"/>
<dbReference type="Pfam" id="PF22099">
    <property type="entry name" value="MRS2-like"/>
    <property type="match status" value="1"/>
</dbReference>
<keyword evidence="14" id="KW-1185">Reference proteome</keyword>
<dbReference type="Proteomes" id="UP000774326">
    <property type="component" value="Unassembled WGS sequence"/>
</dbReference>
<evidence type="ECO:0000313" key="13">
    <source>
        <dbReference type="EMBL" id="KAH3680049.1"/>
    </source>
</evidence>
<dbReference type="AlphaFoldDB" id="A0A9P8PZB9"/>
<evidence type="ECO:0000256" key="7">
    <source>
        <dbReference type="ARBA" id="ARBA00022989"/>
    </source>
</evidence>
<keyword evidence="9 12" id="KW-0472">Membrane</keyword>
<dbReference type="GO" id="GO:0015095">
    <property type="term" value="F:magnesium ion transmembrane transporter activity"/>
    <property type="evidence" value="ECO:0007669"/>
    <property type="project" value="TreeGrafter"/>
</dbReference>
<dbReference type="Gene3D" id="2.40.128.330">
    <property type="match status" value="1"/>
</dbReference>
<keyword evidence="5 12" id="KW-0460">Magnesium</keyword>
<feature type="transmembrane region" description="Helical" evidence="12">
    <location>
        <begin position="299"/>
        <end position="321"/>
    </location>
</feature>
<dbReference type="GO" id="GO:0005743">
    <property type="term" value="C:mitochondrial inner membrane"/>
    <property type="evidence" value="ECO:0007669"/>
    <property type="project" value="UniProtKB-SubCell"/>
</dbReference>
<dbReference type="PANTHER" id="PTHR13890">
    <property type="entry name" value="RNA SPLICING PROTEIN MRS2, MITOCHONDRIAL"/>
    <property type="match status" value="1"/>
</dbReference>
<organism evidence="13 14">
    <name type="scientific">Wickerhamomyces pijperi</name>
    <name type="common">Yeast</name>
    <name type="synonym">Pichia pijperi</name>
    <dbReference type="NCBI Taxonomy" id="599730"/>
    <lineage>
        <taxon>Eukaryota</taxon>
        <taxon>Fungi</taxon>
        <taxon>Dikarya</taxon>
        <taxon>Ascomycota</taxon>
        <taxon>Saccharomycotina</taxon>
        <taxon>Saccharomycetes</taxon>
        <taxon>Phaffomycetales</taxon>
        <taxon>Wickerhamomycetaceae</taxon>
        <taxon>Wickerhamomyces</taxon>
    </lineage>
</organism>
<feature type="transmembrane region" description="Helical" evidence="12">
    <location>
        <begin position="333"/>
        <end position="352"/>
    </location>
</feature>
<accession>A0A9P8PZB9</accession>
<keyword evidence="4 12" id="KW-0812">Transmembrane</keyword>
<evidence type="ECO:0000313" key="14">
    <source>
        <dbReference type="Proteomes" id="UP000774326"/>
    </source>
</evidence>
<sequence>MNGMISNYPSSLLLQKNLLEKSMLDKVQSMDKLRITKFNEHGRLELNSESIKKSNLISEYELFPRDFRKLEKNHIKSSSGGTAITTSDMTPSISVRRNSILINLLNINCLIKSNEMIIFDDLNSTAESNSSHTRSEFLKDLEMRLRVNESDLPYEIKAFESVLISIVKNLNSEMKVITTVTNGIINELEQNISRENLRFLLIQNKKISNFQRKTTLIRDCIDEVLDNDEDLANIYLTDKQAGQQRSIEDHQEIEMLLESYYAHLDEIVQTVTHVISNVKTTEEIINIILDSNRNQLMVLGLRFSIGLLSLGCGMFVASAYGMNLENFIEEDNYGMPLVIGVSTIAIIVLFAYSIKSLKKLEKITMMGDHYKTRKH</sequence>
<evidence type="ECO:0000256" key="8">
    <source>
        <dbReference type="ARBA" id="ARBA00023065"/>
    </source>
</evidence>
<evidence type="ECO:0000256" key="6">
    <source>
        <dbReference type="ARBA" id="ARBA00022946"/>
    </source>
</evidence>
<reference evidence="13" key="1">
    <citation type="journal article" date="2021" name="Open Biol.">
        <title>Shared evolutionary footprints suggest mitochondrial oxidative damage underlies multiple complex I losses in fungi.</title>
        <authorList>
            <person name="Schikora-Tamarit M.A."/>
            <person name="Marcet-Houben M."/>
            <person name="Nosek J."/>
            <person name="Gabaldon T."/>
        </authorList>
    </citation>
    <scope>NUCLEOTIDE SEQUENCE</scope>
    <source>
        <strain evidence="13">CBS2887</strain>
    </source>
</reference>
<dbReference type="PANTHER" id="PTHR13890:SF0">
    <property type="entry name" value="MAGNESIUM TRANSPORTER MRS2 HOMOLOG, MITOCHONDRIAL"/>
    <property type="match status" value="1"/>
</dbReference>
<evidence type="ECO:0000256" key="1">
    <source>
        <dbReference type="ARBA" id="ARBA00004448"/>
    </source>
</evidence>
<reference evidence="13" key="2">
    <citation type="submission" date="2021-01" db="EMBL/GenBank/DDBJ databases">
        <authorList>
            <person name="Schikora-Tamarit M.A."/>
        </authorList>
    </citation>
    <scope>NUCLEOTIDE SEQUENCE</scope>
    <source>
        <strain evidence="13">CBS2887</strain>
    </source>
</reference>
<comment type="caution">
    <text evidence="13">The sequence shown here is derived from an EMBL/GenBank/DDBJ whole genome shotgun (WGS) entry which is preliminary data.</text>
</comment>
<evidence type="ECO:0000256" key="3">
    <source>
        <dbReference type="ARBA" id="ARBA00022448"/>
    </source>
</evidence>
<keyword evidence="12" id="KW-0999">Mitochondrion inner membrane</keyword>
<name>A0A9P8PZB9_WICPI</name>
<dbReference type="GO" id="GO:0045016">
    <property type="term" value="P:mitochondrial magnesium ion transmembrane transport"/>
    <property type="evidence" value="ECO:0007669"/>
    <property type="project" value="TreeGrafter"/>
</dbReference>